<evidence type="ECO:0000313" key="2">
    <source>
        <dbReference type="Proteomes" id="UP001227268"/>
    </source>
</evidence>
<proteinExistence type="predicted"/>
<gene>
    <name evidence="1" type="ORF">QFC21_005258</name>
</gene>
<keyword evidence="2" id="KW-1185">Reference proteome</keyword>
<reference evidence="1" key="1">
    <citation type="submission" date="2023-04" db="EMBL/GenBank/DDBJ databases">
        <title>Draft Genome sequencing of Naganishia species isolated from polar environments using Oxford Nanopore Technology.</title>
        <authorList>
            <person name="Leo P."/>
            <person name="Venkateswaran K."/>
        </authorList>
    </citation>
    <scope>NUCLEOTIDE SEQUENCE</scope>
    <source>
        <strain evidence="1">MNA-CCFEE 5423</strain>
    </source>
</reference>
<evidence type="ECO:0000313" key="1">
    <source>
        <dbReference type="EMBL" id="KAJ9096436.1"/>
    </source>
</evidence>
<organism evidence="1 2">
    <name type="scientific">Naganishia friedmannii</name>
    <dbReference type="NCBI Taxonomy" id="89922"/>
    <lineage>
        <taxon>Eukaryota</taxon>
        <taxon>Fungi</taxon>
        <taxon>Dikarya</taxon>
        <taxon>Basidiomycota</taxon>
        <taxon>Agaricomycotina</taxon>
        <taxon>Tremellomycetes</taxon>
        <taxon>Filobasidiales</taxon>
        <taxon>Filobasidiaceae</taxon>
        <taxon>Naganishia</taxon>
    </lineage>
</organism>
<dbReference type="EMBL" id="JASBWT010000019">
    <property type="protein sequence ID" value="KAJ9096436.1"/>
    <property type="molecule type" value="Genomic_DNA"/>
</dbReference>
<comment type="caution">
    <text evidence="1">The sequence shown here is derived from an EMBL/GenBank/DDBJ whole genome shotgun (WGS) entry which is preliminary data.</text>
</comment>
<name>A0ACC2VC70_9TREE</name>
<sequence>MPMHHHEDAANTLNPGKECLCGKAGLFELLQKASNLIERYGVEGTVTDSVASSNGPDTTPDTAEERDGGIGDNESVSSDDADAPEESAAPESTGADPGNLKAAEKEPSTIIPIVSRKNAQQAESLASERGTLMSTAPPSPSTTTVNSQQGSVSTGAPNTPNSTGKGVKVRRDSVTGREEAVPSDLNSTGSTPPSPSTDSIQTQKSSGISTQNSSRTTPGTVNSTAGESSEEGTNDKPRLPPPAYLPLPPEQVSGSFGWDRHDDGKTLHEAMKQKLLDYVALWQRWADQNRAESEKKKEEREGQKLLDEKRDRDRWNEFTYIPPPKPKDIYSTLGETGEEDSDGEKTPEGSLSPSIGSQSHTSTVGSALPGDKADVTQIPAAYAASSQPEAQKSRGDGAPKLKFRIKKDSFLGPLVTWLSGNDANANK</sequence>
<protein>
    <submittedName>
        <fullName evidence="1">Uncharacterized protein</fullName>
    </submittedName>
</protein>
<dbReference type="Proteomes" id="UP001227268">
    <property type="component" value="Unassembled WGS sequence"/>
</dbReference>
<accession>A0ACC2VC70</accession>